<dbReference type="EMBL" id="VSSQ01048300">
    <property type="protein sequence ID" value="MPN02358.1"/>
    <property type="molecule type" value="Genomic_DNA"/>
</dbReference>
<evidence type="ECO:0000313" key="1">
    <source>
        <dbReference type="EMBL" id="MPN02358.1"/>
    </source>
</evidence>
<name>A0A645EK18_9ZZZZ</name>
<organism evidence="1">
    <name type="scientific">bioreactor metagenome</name>
    <dbReference type="NCBI Taxonomy" id="1076179"/>
    <lineage>
        <taxon>unclassified sequences</taxon>
        <taxon>metagenomes</taxon>
        <taxon>ecological metagenomes</taxon>
    </lineage>
</organism>
<reference evidence="1" key="1">
    <citation type="submission" date="2019-08" db="EMBL/GenBank/DDBJ databases">
        <authorList>
            <person name="Kucharzyk K."/>
            <person name="Murdoch R.W."/>
            <person name="Higgins S."/>
            <person name="Loffler F."/>
        </authorList>
    </citation>
    <scope>NUCLEOTIDE SEQUENCE</scope>
</reference>
<accession>A0A645EK18</accession>
<dbReference type="AlphaFoldDB" id="A0A645EK18"/>
<proteinExistence type="predicted"/>
<sequence length="200" mass="20972">MITGSLFRSGDKNYVVAKVIGTETSRVLGASVSGTDEFTGMVPELGGKLAAVLEKNSARLLPKAEVPDAVAMELAGKVKGAGRKVFVQVREDINVAVPDPAAETEIRKLLLLLGFEVVDSREAADFVILGEALAANAGMYRNFSSASARVELSISTGNKKLLASGADKVTMAGATYVIAAKEAIASATLRLSRELFPVMK</sequence>
<gene>
    <name evidence="1" type="ORF">SDC9_149574</name>
</gene>
<comment type="caution">
    <text evidence="1">The sequence shown here is derived from an EMBL/GenBank/DDBJ whole genome shotgun (WGS) entry which is preliminary data.</text>
</comment>
<protein>
    <submittedName>
        <fullName evidence="1">Uncharacterized protein</fullName>
    </submittedName>
</protein>